<gene>
    <name evidence="16" type="primary">TPHA0A02900</name>
    <name evidence="16" type="ordered locus">TPHA_0A02900</name>
</gene>
<keyword evidence="17" id="KW-1185">Reference proteome</keyword>
<evidence type="ECO:0000256" key="6">
    <source>
        <dbReference type="ARBA" id="ARBA00022833"/>
    </source>
</evidence>
<dbReference type="GO" id="GO:0000981">
    <property type="term" value="F:DNA-binding transcription factor activity, RNA polymerase II-specific"/>
    <property type="evidence" value="ECO:0007669"/>
    <property type="project" value="InterPro"/>
</dbReference>
<evidence type="ECO:0000256" key="3">
    <source>
        <dbReference type="ARBA" id="ARBA00022490"/>
    </source>
</evidence>
<evidence type="ECO:0000256" key="14">
    <source>
        <dbReference type="ARBA" id="ARBA00040584"/>
    </source>
</evidence>
<proteinExistence type="inferred from homology"/>
<keyword evidence="4" id="KW-0678">Repressor</keyword>
<keyword evidence="5" id="KW-0479">Metal-binding</keyword>
<evidence type="ECO:0000256" key="4">
    <source>
        <dbReference type="ARBA" id="ARBA00022491"/>
    </source>
</evidence>
<dbReference type="PANTHER" id="PTHR31069">
    <property type="entry name" value="OLEATE-ACTIVATED TRANSCRIPTION FACTOR 1-RELATED"/>
    <property type="match status" value="1"/>
</dbReference>
<reference evidence="16 17" key="1">
    <citation type="journal article" date="2011" name="Proc. Natl. Acad. Sci. U.S.A.">
        <title>Evolutionary erosion of yeast sex chromosomes by mating-type switching accidents.</title>
        <authorList>
            <person name="Gordon J.L."/>
            <person name="Armisen D."/>
            <person name="Proux-Wera E."/>
            <person name="Oheigeartaigh S.S."/>
            <person name="Byrne K.P."/>
            <person name="Wolfe K.H."/>
        </authorList>
    </citation>
    <scope>NUCLEOTIDE SEQUENCE [LARGE SCALE GENOMIC DNA]</scope>
    <source>
        <strain evidence="17">ATCC 24235 / CBS 4417 / NBRC 1672 / NRRL Y-8282 / UCD 70-5</strain>
    </source>
</reference>
<dbReference type="RefSeq" id="XP_003683804.1">
    <property type="nucleotide sequence ID" value="XM_003683756.1"/>
</dbReference>
<dbReference type="GO" id="GO:0005739">
    <property type="term" value="C:mitochondrion"/>
    <property type="evidence" value="ECO:0007669"/>
    <property type="project" value="UniProtKB-SubCell"/>
</dbReference>
<dbReference type="PANTHER" id="PTHR31069:SF33">
    <property type="entry name" value="OLEATE ACTIVATED TRANSCRIPTION FACTOR 3"/>
    <property type="match status" value="1"/>
</dbReference>
<evidence type="ECO:0000256" key="9">
    <source>
        <dbReference type="ARBA" id="ARBA00023128"/>
    </source>
</evidence>
<evidence type="ECO:0000256" key="1">
    <source>
        <dbReference type="ARBA" id="ARBA00004173"/>
    </source>
</evidence>
<dbReference type="Pfam" id="PF00172">
    <property type="entry name" value="Zn_clus"/>
    <property type="match status" value="1"/>
</dbReference>
<evidence type="ECO:0000256" key="8">
    <source>
        <dbReference type="ARBA" id="ARBA00023125"/>
    </source>
</evidence>
<dbReference type="InterPro" id="IPR001138">
    <property type="entry name" value="Zn2Cys6_DnaBD"/>
</dbReference>
<comment type="similarity">
    <text evidence="13">Belongs to the OAF3 family.</text>
</comment>
<dbReference type="KEGG" id="tpf:TPHA_0A02900"/>
<dbReference type="GO" id="GO:0005634">
    <property type="term" value="C:nucleus"/>
    <property type="evidence" value="ECO:0007669"/>
    <property type="project" value="TreeGrafter"/>
</dbReference>
<evidence type="ECO:0000256" key="2">
    <source>
        <dbReference type="ARBA" id="ARBA00004496"/>
    </source>
</evidence>
<dbReference type="Gene3D" id="4.10.240.10">
    <property type="entry name" value="Zn(2)-C6 fungal-type DNA-binding domain"/>
    <property type="match status" value="1"/>
</dbReference>
<organism evidence="16 17">
    <name type="scientific">Tetrapisispora phaffii (strain ATCC 24235 / CBS 4417 / NBRC 1672 / NRRL Y-8282 / UCD 70-5)</name>
    <name type="common">Yeast</name>
    <name type="synonym">Fabospora phaffii</name>
    <dbReference type="NCBI Taxonomy" id="1071381"/>
    <lineage>
        <taxon>Eukaryota</taxon>
        <taxon>Fungi</taxon>
        <taxon>Dikarya</taxon>
        <taxon>Ascomycota</taxon>
        <taxon>Saccharomycotina</taxon>
        <taxon>Saccharomycetes</taxon>
        <taxon>Saccharomycetales</taxon>
        <taxon>Saccharomycetaceae</taxon>
        <taxon>Tetrapisispora</taxon>
    </lineage>
</organism>
<name>G8BN92_TETPH</name>
<dbReference type="OrthoDB" id="2406834at2759"/>
<evidence type="ECO:0000256" key="5">
    <source>
        <dbReference type="ARBA" id="ARBA00022723"/>
    </source>
</evidence>
<keyword evidence="9" id="KW-0496">Mitochondrion</keyword>
<protein>
    <recommendedName>
        <fullName evidence="14">Oleate activated transcription factor 3</fullName>
    </recommendedName>
</protein>
<dbReference type="OMA" id="WCAPEDG"/>
<dbReference type="PROSITE" id="PS00463">
    <property type="entry name" value="ZN2_CY6_FUNGAL_1"/>
    <property type="match status" value="1"/>
</dbReference>
<comment type="function">
    <text evidence="12">Transcriptional inhibitor with a significantly increased number of target genes in response to oleate.</text>
</comment>
<dbReference type="InterPro" id="IPR050675">
    <property type="entry name" value="OAF3"/>
</dbReference>
<keyword evidence="6" id="KW-0862">Zinc</keyword>
<evidence type="ECO:0000313" key="16">
    <source>
        <dbReference type="EMBL" id="CCE61370.1"/>
    </source>
</evidence>
<dbReference type="GO" id="GO:0045944">
    <property type="term" value="P:positive regulation of transcription by RNA polymerase II"/>
    <property type="evidence" value="ECO:0007669"/>
    <property type="project" value="TreeGrafter"/>
</dbReference>
<keyword evidence="3" id="KW-0963">Cytoplasm</keyword>
<keyword evidence="11" id="KW-0539">Nucleus</keyword>
<comment type="subcellular location">
    <subcellularLocation>
        <location evidence="2">Cytoplasm</location>
    </subcellularLocation>
    <subcellularLocation>
        <location evidence="1">Mitochondrion</location>
    </subcellularLocation>
</comment>
<feature type="domain" description="Zn(2)-C6 fungal-type" evidence="15">
    <location>
        <begin position="21"/>
        <end position="52"/>
    </location>
</feature>
<dbReference type="GO" id="GO:0008270">
    <property type="term" value="F:zinc ion binding"/>
    <property type="evidence" value="ECO:0007669"/>
    <property type="project" value="InterPro"/>
</dbReference>
<evidence type="ECO:0000256" key="13">
    <source>
        <dbReference type="ARBA" id="ARBA00038234"/>
    </source>
</evidence>
<dbReference type="GeneID" id="11532474"/>
<evidence type="ECO:0000313" key="17">
    <source>
        <dbReference type="Proteomes" id="UP000005666"/>
    </source>
</evidence>
<dbReference type="InterPro" id="IPR036864">
    <property type="entry name" value="Zn2-C6_fun-type_DNA-bd_sf"/>
</dbReference>
<dbReference type="GO" id="GO:0000978">
    <property type="term" value="F:RNA polymerase II cis-regulatory region sequence-specific DNA binding"/>
    <property type="evidence" value="ECO:0007669"/>
    <property type="project" value="TreeGrafter"/>
</dbReference>
<dbReference type="SUPFAM" id="SSF57701">
    <property type="entry name" value="Zn2/Cys6 DNA-binding domain"/>
    <property type="match status" value="1"/>
</dbReference>
<evidence type="ECO:0000256" key="7">
    <source>
        <dbReference type="ARBA" id="ARBA00023015"/>
    </source>
</evidence>
<dbReference type="PROSITE" id="PS50048">
    <property type="entry name" value="ZN2_CY6_FUNGAL_2"/>
    <property type="match status" value="1"/>
</dbReference>
<dbReference type="eggNOG" id="ENOG502QQCV">
    <property type="taxonomic scope" value="Eukaryota"/>
</dbReference>
<dbReference type="AlphaFoldDB" id="G8BN92"/>
<evidence type="ECO:0000256" key="11">
    <source>
        <dbReference type="ARBA" id="ARBA00023242"/>
    </source>
</evidence>
<keyword evidence="8" id="KW-0238">DNA-binding</keyword>
<dbReference type="EMBL" id="HE612856">
    <property type="protein sequence ID" value="CCE61370.1"/>
    <property type="molecule type" value="Genomic_DNA"/>
</dbReference>
<dbReference type="Proteomes" id="UP000005666">
    <property type="component" value="Chromosome 1"/>
</dbReference>
<dbReference type="SMART" id="SM00066">
    <property type="entry name" value="GAL4"/>
    <property type="match status" value="1"/>
</dbReference>
<dbReference type="STRING" id="1071381.G8BN92"/>
<evidence type="ECO:0000256" key="12">
    <source>
        <dbReference type="ARBA" id="ARBA00037679"/>
    </source>
</evidence>
<dbReference type="HOGENOM" id="CLU_018684_0_0_1"/>
<evidence type="ECO:0000256" key="10">
    <source>
        <dbReference type="ARBA" id="ARBA00023163"/>
    </source>
</evidence>
<evidence type="ECO:0000259" key="15">
    <source>
        <dbReference type="PROSITE" id="PS50048"/>
    </source>
</evidence>
<sequence>MSNVNKTLPIYPKRRNRISVVCTNCKKKKTKCDRNLPCGTCQSTGKDDTCTYIHKVSLKQDTETALAEYGFNNVSSKKGEEDSNSLMNDDVNDITDNVNGTDMDMLSDLTNISTETSTTMGWYANEQRSYLNLAPFGKTSVFKRSSFHQHSIYSNLSMIRQDRYADIFTTFRSIIVRKTVKAYKKDNQKSDSIEFQVENGSNNLENTVTAVNYDKNLHNLKVNEISVTSKDLPKSFSKMDVFEGMTSSNKTSYTNHQLIYKNLIDKYGTSRKWDNDDILNGFSNLNEFMENNMPNKVNFIEIILPFFEKYILKLIPVLDCQILKDEVILLYERVGSKSASIKQFDHIFYCIVLLISRICQISIKYSIGQSNNNSSDIGESQRRNYIDNTILEMRMEKYISIVTALIFRNKLLRKSTLFELINLLLLRFYYWISPELGEGQELEQSQILHSLIVSHCKEIGVSWDIILYDPDYMKVHNDCRPRLTNRNIYNLLYKKIWAYVLYLDRKALLLTGVEFTIGNSYSLNDNILASIGLNKFEENGDNCWYLRMMAVDTLLFKLNNYLHENYTKVNYKKIEELINNIKILIENIEVRYNINNCEELDFELNLLIKQFRMNFTYSQLIWFELNNDIILKNDTMNKLFILAIEMINICYNYFHGQKTNLKFKYTKFYLNKCIEIILNKVISVILQCLIIRLPEKIEDNIENGNKCICDRYTLIKIFFGVCTLYFNEFAYDYYRSFRSMFNAKISYKMFGTNKSNGEKESFTKNFELIIAYLNYKAEKHNTTAVYYNDTMLLTEKLPYINDKKIMTELLLTITENKLVYEGDIEYYRNTVKDMTECSSFYPFNIFLTIYNDAKLNYSCGPISNTKIINGEKDTNGPLNVEIENLGIDNMDITINNITSYSSSNVDQDQEMNVFINELFEPIDILTFF</sequence>
<keyword evidence="10" id="KW-0804">Transcription</keyword>
<accession>G8BN92</accession>
<keyword evidence="7" id="KW-0805">Transcription regulation</keyword>